<dbReference type="Proteomes" id="UP000695562">
    <property type="component" value="Unassembled WGS sequence"/>
</dbReference>
<dbReference type="GO" id="GO:0006911">
    <property type="term" value="P:phagocytosis, engulfment"/>
    <property type="evidence" value="ECO:0007669"/>
    <property type="project" value="TreeGrafter"/>
</dbReference>
<organism evidence="8 9">
    <name type="scientific">Polysphondylium violaceum</name>
    <dbReference type="NCBI Taxonomy" id="133409"/>
    <lineage>
        <taxon>Eukaryota</taxon>
        <taxon>Amoebozoa</taxon>
        <taxon>Evosea</taxon>
        <taxon>Eumycetozoa</taxon>
        <taxon>Dictyostelia</taxon>
        <taxon>Dictyosteliales</taxon>
        <taxon>Dictyosteliaceae</taxon>
        <taxon>Polysphondylium</taxon>
    </lineage>
</organism>
<dbReference type="GO" id="GO:0045335">
    <property type="term" value="C:phagocytic vesicle"/>
    <property type="evidence" value="ECO:0007669"/>
    <property type="project" value="TreeGrafter"/>
</dbReference>
<dbReference type="PANTHER" id="PTHR11923:SF51">
    <property type="entry name" value="LYSOSOME MEMBRANE PROTEIN 2"/>
    <property type="match status" value="1"/>
</dbReference>
<feature type="transmembrane region" description="Helical" evidence="7">
    <location>
        <begin position="7"/>
        <end position="30"/>
    </location>
</feature>
<dbReference type="Pfam" id="PF01130">
    <property type="entry name" value="CD36"/>
    <property type="match status" value="2"/>
</dbReference>
<comment type="caution">
    <text evidence="8">The sequence shown here is derived from an EMBL/GenBank/DDBJ whole genome shotgun (WGS) entry which is preliminary data.</text>
</comment>
<accession>A0A8J4PYC7</accession>
<dbReference type="GO" id="GO:0005044">
    <property type="term" value="F:scavenger receptor activity"/>
    <property type="evidence" value="ECO:0007669"/>
    <property type="project" value="TreeGrafter"/>
</dbReference>
<evidence type="ECO:0000256" key="3">
    <source>
        <dbReference type="ARBA" id="ARBA00022692"/>
    </source>
</evidence>
<comment type="similarity">
    <text evidence="2">Belongs to the CD36 family.</text>
</comment>
<sequence length="765" mass="83950">MDKCKIAIFLIGGLVVIGGFALFIVSLLVFPNLIENKINSTIFSKVIVDSPDSFQYSDWAGENSVNNYFLQYYYAWNLTNPNDVILGKKPIYESVGPFNYRYNWEYLNVSFSDNGNLAQYSQKKTYTYDGTTYPGLDPSQVSITNLNPAYLGLMLQFAPLAAQFQLSSEDLLFIVGGSGQMNQFLQFFNSKNFTSVAYFVSNPVLYNKSFQALNTSLVGVVANPVEYIYQQWANATAIPAQGASWNGMLTSLASGQPSGISMKSAQLIFNASNPYSILNDAGLNVWISAYFQDGPSIKSLIDNLGLSASQLDVVMSWWVSILGSTLTTPYFTAQCNIPDLELLGVCQFINLIPLQGKSIATLTYVGQPYTIAGSPVEIASFSSPLTMTPQQAQQNIFSGPLSILGAIGIGEMFNASTSGNYTAWNISVSDGGNIVGYFSQGISPTYTAQSVQALYNNTGGFITTRTVDQWLWNCEDVLLDFLGIVQNCGLQQNGTISKPTTINTGKNNPYLTNTVTIYQTQTNLTAWNGTVAPAGYTESGQFAPNVPVQQNLTIFDENVLRPLNLTYAYNTSVDGIQTCRYYLNNNSFPVDPLFYNSIAGFANLTSVQNLTVFVTLWDMYEVDANYSTARIDGLSPSYENASIPLDLEPITGNALYYNLKLQLNLLVPNNTWFADQIVSPSPYASFPQDIYLPIFKIGQTANPGQSSINLLKSQFKQMKTARIAPVAVGAVVGSLMVVLGILISVLIFHRREQRKQHQGYLAING</sequence>
<evidence type="ECO:0000256" key="2">
    <source>
        <dbReference type="ARBA" id="ARBA00010532"/>
    </source>
</evidence>
<evidence type="ECO:0000256" key="7">
    <source>
        <dbReference type="SAM" id="Phobius"/>
    </source>
</evidence>
<evidence type="ECO:0000256" key="6">
    <source>
        <dbReference type="ARBA" id="ARBA00023180"/>
    </source>
</evidence>
<keyword evidence="5 7" id="KW-0472">Membrane</keyword>
<dbReference type="OrthoDB" id="195015at2759"/>
<dbReference type="InterPro" id="IPR002159">
    <property type="entry name" value="CD36_fam"/>
</dbReference>
<dbReference type="GO" id="GO:0012506">
    <property type="term" value="C:vesicle membrane"/>
    <property type="evidence" value="ECO:0007669"/>
    <property type="project" value="TreeGrafter"/>
</dbReference>
<feature type="transmembrane region" description="Helical" evidence="7">
    <location>
        <begin position="723"/>
        <end position="748"/>
    </location>
</feature>
<evidence type="ECO:0000256" key="4">
    <source>
        <dbReference type="ARBA" id="ARBA00022989"/>
    </source>
</evidence>
<keyword evidence="4 7" id="KW-1133">Transmembrane helix</keyword>
<proteinExistence type="inferred from homology"/>
<evidence type="ECO:0000256" key="5">
    <source>
        <dbReference type="ARBA" id="ARBA00023136"/>
    </source>
</evidence>
<comment type="subcellular location">
    <subcellularLocation>
        <location evidence="1">Membrane</location>
    </subcellularLocation>
</comment>
<name>A0A8J4PYC7_9MYCE</name>
<protein>
    <recommendedName>
        <fullName evidence="10">Lysosomal integral membrane protein II</fullName>
    </recommendedName>
</protein>
<keyword evidence="6" id="KW-0325">Glycoprotein</keyword>
<dbReference type="EMBL" id="AJWJ01000031">
    <property type="protein sequence ID" value="KAF2077358.1"/>
    <property type="molecule type" value="Genomic_DNA"/>
</dbReference>
<dbReference type="AlphaFoldDB" id="A0A8J4PYC7"/>
<dbReference type="PANTHER" id="PTHR11923">
    <property type="entry name" value="SCAVENGER RECEPTOR CLASS B TYPE-1 SR-B1"/>
    <property type="match status" value="1"/>
</dbReference>
<dbReference type="PRINTS" id="PR01609">
    <property type="entry name" value="CD36FAMILY"/>
</dbReference>
<evidence type="ECO:0000256" key="1">
    <source>
        <dbReference type="ARBA" id="ARBA00004370"/>
    </source>
</evidence>
<keyword evidence="9" id="KW-1185">Reference proteome</keyword>
<evidence type="ECO:0000313" key="9">
    <source>
        <dbReference type="Proteomes" id="UP000695562"/>
    </source>
</evidence>
<gene>
    <name evidence="8" type="ORF">CYY_001361</name>
</gene>
<evidence type="ECO:0000313" key="8">
    <source>
        <dbReference type="EMBL" id="KAF2077358.1"/>
    </source>
</evidence>
<keyword evidence="3 7" id="KW-0812">Transmembrane</keyword>
<reference evidence="8" key="1">
    <citation type="submission" date="2020-01" db="EMBL/GenBank/DDBJ databases">
        <title>Development of genomics and gene disruption for Polysphondylium violaceum indicates a role for the polyketide synthase stlB in stalk morphogenesis.</title>
        <authorList>
            <person name="Narita B."/>
            <person name="Kawabe Y."/>
            <person name="Kin K."/>
            <person name="Saito T."/>
            <person name="Gibbs R."/>
            <person name="Kuspa A."/>
            <person name="Muzny D."/>
            <person name="Queller D."/>
            <person name="Richards S."/>
            <person name="Strassman J."/>
            <person name="Sucgang R."/>
            <person name="Worley K."/>
            <person name="Schaap P."/>
        </authorList>
    </citation>
    <scope>NUCLEOTIDE SEQUENCE</scope>
    <source>
        <strain evidence="8">QSvi11</strain>
    </source>
</reference>
<evidence type="ECO:0008006" key="10">
    <source>
        <dbReference type="Google" id="ProtNLM"/>
    </source>
</evidence>